<proteinExistence type="predicted"/>
<protein>
    <submittedName>
        <fullName evidence="1">Uncharacterized protein</fullName>
    </submittedName>
</protein>
<evidence type="ECO:0000313" key="1">
    <source>
        <dbReference type="EMBL" id="KAF4201966.1"/>
    </source>
</evidence>
<comment type="caution">
    <text evidence="1">The sequence shown here is derived from an EMBL/GenBank/DDBJ whole genome shotgun (WGS) entry which is preliminary data.</text>
</comment>
<name>A0AAN5YI06_ASPLE</name>
<dbReference type="EMBL" id="JAAAPU010000121">
    <property type="protein sequence ID" value="KAF4201966.1"/>
    <property type="molecule type" value="Genomic_DNA"/>
</dbReference>
<dbReference type="AlphaFoldDB" id="A0AAN5YI06"/>
<organism evidence="1 2">
    <name type="scientific">Aspergillus lentulus</name>
    <dbReference type="NCBI Taxonomy" id="293939"/>
    <lineage>
        <taxon>Eukaryota</taxon>
        <taxon>Fungi</taxon>
        <taxon>Dikarya</taxon>
        <taxon>Ascomycota</taxon>
        <taxon>Pezizomycotina</taxon>
        <taxon>Eurotiomycetes</taxon>
        <taxon>Eurotiomycetidae</taxon>
        <taxon>Eurotiales</taxon>
        <taxon>Aspergillaceae</taxon>
        <taxon>Aspergillus</taxon>
        <taxon>Aspergillus subgen. Fumigati</taxon>
    </lineage>
</organism>
<accession>A0AAN5YI06</accession>
<evidence type="ECO:0000313" key="2">
    <source>
        <dbReference type="Proteomes" id="UP000649114"/>
    </source>
</evidence>
<dbReference type="Proteomes" id="UP000649114">
    <property type="component" value="Unassembled WGS sequence"/>
</dbReference>
<gene>
    <name evidence="1" type="ORF">CNMCM8927_000880</name>
</gene>
<reference evidence="1" key="1">
    <citation type="journal article" date="2020" name="bioRxiv">
        <title>Genomic and phenotypic heterogeneity of clinical isolates of the human pathogens Aspergillus fumigatus, Aspergillus lentulus and Aspergillus fumigatiaffinis.</title>
        <authorList>
            <person name="dos Santos R.A.C."/>
            <person name="Steenwyk J.L."/>
            <person name="Rivero-Menendez O."/>
            <person name="Mead M.E."/>
            <person name="Silva L.P."/>
            <person name="Bastos R.W."/>
            <person name="Alastruey-Izquierdo A."/>
            <person name="Goldman G.H."/>
            <person name="Rokas A."/>
        </authorList>
    </citation>
    <scope>NUCLEOTIDE SEQUENCE</scope>
    <source>
        <strain evidence="1">CNM-CM8927</strain>
    </source>
</reference>
<sequence>MAPSTESAPVGDNCRDANTLRYPHPRRLLKDLTNPTFEDLFGLALWRVIDIAIPNPADRPPRLFPTAENIRDTFFTMQDWLDFGDMETEYARLSYTLSKYTERGVPARCAYTVAELLAAPGILGRWNAVYPDIRSQATEAMMEALHAMTSGLPTPAEGVREQHYISDLVDYGFSDVHQSIQLQLFHRSSQEIAYMISKGNSSLIQEYVQVHAFVRDPVGGLWGDFSRQVAIFQNLLSGFSSRVANISLESEAWTRVVAQLALESSFLAQPYVPNVSYVHFSSHYQLPYVNVKLDELARAELSVPERVMALILEMLLETLGKSRCLMIPIVVTTVPSLADGNRRLQIIIDGNTRATAVMVLRLLAMSGAERRGAFAYLDTYCQERGLGSKWHQDILRVLRELFKKENTCIQEIRKNHTAVQQFASVNYIPALLVQESVFQTLCLRRGSPEKPRLLQPMHQTLHNDDSSGLALPARSQSHGRPTCYTLLPLK</sequence>
<reference evidence="1" key="2">
    <citation type="submission" date="2020-04" db="EMBL/GenBank/DDBJ databases">
        <authorList>
            <person name="Santos R.A.C."/>
            <person name="Steenwyk J.L."/>
            <person name="Rivero-Menendez O."/>
            <person name="Mead M.E."/>
            <person name="Silva L.P."/>
            <person name="Bastos R.W."/>
            <person name="Alastruey-Izquierdo A."/>
            <person name="Goldman G.H."/>
            <person name="Rokas A."/>
        </authorList>
    </citation>
    <scope>NUCLEOTIDE SEQUENCE</scope>
    <source>
        <strain evidence="1">CNM-CM8927</strain>
    </source>
</reference>